<evidence type="ECO:0000256" key="1">
    <source>
        <dbReference type="SAM" id="MobiDB-lite"/>
    </source>
</evidence>
<reference evidence="2 3" key="1">
    <citation type="journal article" date="2019" name="Commun. Biol.">
        <title>The bagworm genome reveals a unique fibroin gene that provides high tensile strength.</title>
        <authorList>
            <person name="Kono N."/>
            <person name="Nakamura H."/>
            <person name="Ohtoshi R."/>
            <person name="Tomita M."/>
            <person name="Numata K."/>
            <person name="Arakawa K."/>
        </authorList>
    </citation>
    <scope>NUCLEOTIDE SEQUENCE [LARGE SCALE GENOMIC DNA]</scope>
</reference>
<dbReference type="AlphaFoldDB" id="A0A4C1S7P2"/>
<sequence>MDQCRLATIIGTTHVDQEREGVSSSFSAVLFEPCSSKLWKGTSGSPFCQISVTKLESEIRSRQNQGQGEAAGITGGIGLKVGRRTESKTGSGSESVARLE</sequence>
<evidence type="ECO:0000313" key="3">
    <source>
        <dbReference type="Proteomes" id="UP000299102"/>
    </source>
</evidence>
<organism evidence="2 3">
    <name type="scientific">Eumeta variegata</name>
    <name type="common">Bagworm moth</name>
    <name type="synonym">Eumeta japonica</name>
    <dbReference type="NCBI Taxonomy" id="151549"/>
    <lineage>
        <taxon>Eukaryota</taxon>
        <taxon>Metazoa</taxon>
        <taxon>Ecdysozoa</taxon>
        <taxon>Arthropoda</taxon>
        <taxon>Hexapoda</taxon>
        <taxon>Insecta</taxon>
        <taxon>Pterygota</taxon>
        <taxon>Neoptera</taxon>
        <taxon>Endopterygota</taxon>
        <taxon>Lepidoptera</taxon>
        <taxon>Glossata</taxon>
        <taxon>Ditrysia</taxon>
        <taxon>Tineoidea</taxon>
        <taxon>Psychidae</taxon>
        <taxon>Oiketicinae</taxon>
        <taxon>Eumeta</taxon>
    </lineage>
</organism>
<protein>
    <submittedName>
        <fullName evidence="2">Uncharacterized protein</fullName>
    </submittedName>
</protein>
<keyword evidence="3" id="KW-1185">Reference proteome</keyword>
<dbReference type="Proteomes" id="UP000299102">
    <property type="component" value="Unassembled WGS sequence"/>
</dbReference>
<feature type="region of interest" description="Disordered" evidence="1">
    <location>
        <begin position="61"/>
        <end position="100"/>
    </location>
</feature>
<name>A0A4C1S7P2_EUMVA</name>
<proteinExistence type="predicted"/>
<accession>A0A4C1S7P2</accession>
<comment type="caution">
    <text evidence="2">The sequence shown here is derived from an EMBL/GenBank/DDBJ whole genome shotgun (WGS) entry which is preliminary data.</text>
</comment>
<dbReference type="EMBL" id="BGZK01006368">
    <property type="protein sequence ID" value="GBO98334.1"/>
    <property type="molecule type" value="Genomic_DNA"/>
</dbReference>
<gene>
    <name evidence="2" type="ORF">EVAR_72324_1</name>
</gene>
<evidence type="ECO:0000313" key="2">
    <source>
        <dbReference type="EMBL" id="GBO98334.1"/>
    </source>
</evidence>